<comment type="cofactor">
    <cofactor evidence="12">
        <name>[4Fe-4S] cluster</name>
        <dbReference type="ChEBI" id="CHEBI:49883"/>
    </cofactor>
    <text evidence="12">Binds 1 [4Fe-4S] cluster per subunit. Following nitrosylation of the [4Fe-4S] cluster binds 1 [4Fe-8(NO)] cluster per subunit.</text>
</comment>
<keyword evidence="9 12" id="KW-0238">DNA-binding</keyword>
<comment type="subcellular location">
    <subcellularLocation>
        <location evidence="1 12">Cytoplasm</location>
    </subcellularLocation>
</comment>
<evidence type="ECO:0000256" key="1">
    <source>
        <dbReference type="ARBA" id="ARBA00004496"/>
    </source>
</evidence>
<name>A0ABN2NR40_9PSEU</name>
<comment type="PTM">
    <text evidence="12">Upon Fe-S cluster removal intramolecular disulfide bonds are formed.</text>
</comment>
<protein>
    <recommendedName>
        <fullName evidence="12">Transcriptional regulator WhiB</fullName>
    </recommendedName>
</protein>
<dbReference type="PANTHER" id="PTHR38839:SF5">
    <property type="entry name" value="TRANSCRIPTIONAL REGULATOR WHID"/>
    <property type="match status" value="1"/>
</dbReference>
<evidence type="ECO:0000256" key="7">
    <source>
        <dbReference type="ARBA" id="ARBA00023014"/>
    </source>
</evidence>
<accession>A0ABN2NR40</accession>
<feature type="binding site" evidence="12">
    <location>
        <position position="53"/>
    </location>
    <ligand>
        <name>[4Fe-4S] cluster</name>
        <dbReference type="ChEBI" id="CHEBI:49883"/>
    </ligand>
</feature>
<evidence type="ECO:0000313" key="15">
    <source>
        <dbReference type="Proteomes" id="UP001500449"/>
    </source>
</evidence>
<dbReference type="RefSeq" id="WP_344428283.1">
    <property type="nucleotide sequence ID" value="NZ_BAAAQK010000034.1"/>
</dbReference>
<evidence type="ECO:0000256" key="8">
    <source>
        <dbReference type="ARBA" id="ARBA00023015"/>
    </source>
</evidence>
<evidence type="ECO:0000256" key="5">
    <source>
        <dbReference type="ARBA" id="ARBA00022723"/>
    </source>
</evidence>
<comment type="caution">
    <text evidence="14">The sequence shown here is derived from an EMBL/GenBank/DDBJ whole genome shotgun (WGS) entry which is preliminary data.</text>
</comment>
<organism evidence="14 15">
    <name type="scientific">Pseudonocardia ailaonensis</name>
    <dbReference type="NCBI Taxonomy" id="367279"/>
    <lineage>
        <taxon>Bacteria</taxon>
        <taxon>Bacillati</taxon>
        <taxon>Actinomycetota</taxon>
        <taxon>Actinomycetes</taxon>
        <taxon>Pseudonocardiales</taxon>
        <taxon>Pseudonocardiaceae</taxon>
        <taxon>Pseudonocardia</taxon>
    </lineage>
</organism>
<keyword evidence="6 12" id="KW-0408">Iron</keyword>
<comment type="similarity">
    <text evidence="2 12">Belongs to the WhiB family.</text>
</comment>
<evidence type="ECO:0000313" key="14">
    <source>
        <dbReference type="EMBL" id="GAA1881269.1"/>
    </source>
</evidence>
<evidence type="ECO:0000256" key="4">
    <source>
        <dbReference type="ARBA" id="ARBA00022490"/>
    </source>
</evidence>
<keyword evidence="15" id="KW-1185">Reference proteome</keyword>
<dbReference type="PANTHER" id="PTHR38839">
    <property type="entry name" value="TRANSCRIPTIONAL REGULATOR WHID-RELATED"/>
    <property type="match status" value="1"/>
</dbReference>
<dbReference type="Proteomes" id="UP001500449">
    <property type="component" value="Unassembled WGS sequence"/>
</dbReference>
<comment type="PTM">
    <text evidence="12">The Fe-S cluster can be nitrosylated by nitric oxide (NO).</text>
</comment>
<keyword evidence="10 12" id="KW-1015">Disulfide bond</keyword>
<dbReference type="PROSITE" id="PS51674">
    <property type="entry name" value="4FE4S_WBL"/>
    <property type="match status" value="1"/>
</dbReference>
<keyword evidence="8 12" id="KW-0805">Transcription regulation</keyword>
<evidence type="ECO:0000259" key="13">
    <source>
        <dbReference type="PROSITE" id="PS51674"/>
    </source>
</evidence>
<feature type="binding site" evidence="12">
    <location>
        <position position="56"/>
    </location>
    <ligand>
        <name>[4Fe-4S] cluster</name>
        <dbReference type="ChEBI" id="CHEBI:49883"/>
    </ligand>
</feature>
<feature type="binding site" evidence="12">
    <location>
        <position position="62"/>
    </location>
    <ligand>
        <name>[4Fe-4S] cluster</name>
        <dbReference type="ChEBI" id="CHEBI:49883"/>
    </ligand>
</feature>
<feature type="domain" description="4Fe-4S Wbl-type" evidence="13">
    <location>
        <begin position="22"/>
        <end position="86"/>
    </location>
</feature>
<keyword evidence="7 12" id="KW-0411">Iron-sulfur</keyword>
<gene>
    <name evidence="12" type="primary">whiB</name>
    <name evidence="14" type="ORF">GCM10009836_73210</name>
</gene>
<evidence type="ECO:0000256" key="6">
    <source>
        <dbReference type="ARBA" id="ARBA00023004"/>
    </source>
</evidence>
<reference evidence="14 15" key="1">
    <citation type="journal article" date="2019" name="Int. J. Syst. Evol. Microbiol.">
        <title>The Global Catalogue of Microorganisms (GCM) 10K type strain sequencing project: providing services to taxonomists for standard genome sequencing and annotation.</title>
        <authorList>
            <consortium name="The Broad Institute Genomics Platform"/>
            <consortium name="The Broad Institute Genome Sequencing Center for Infectious Disease"/>
            <person name="Wu L."/>
            <person name="Ma J."/>
        </authorList>
    </citation>
    <scope>NUCLEOTIDE SEQUENCE [LARGE SCALE GENOMIC DNA]</scope>
    <source>
        <strain evidence="14 15">JCM 16009</strain>
    </source>
</reference>
<dbReference type="HAMAP" id="MF_01479">
    <property type="entry name" value="WhiB"/>
    <property type="match status" value="1"/>
</dbReference>
<evidence type="ECO:0000256" key="12">
    <source>
        <dbReference type="HAMAP-Rule" id="MF_01479"/>
    </source>
</evidence>
<evidence type="ECO:0000256" key="9">
    <source>
        <dbReference type="ARBA" id="ARBA00023125"/>
    </source>
</evidence>
<proteinExistence type="inferred from homology"/>
<keyword evidence="5 12" id="KW-0479">Metal-binding</keyword>
<evidence type="ECO:0000256" key="10">
    <source>
        <dbReference type="ARBA" id="ARBA00023157"/>
    </source>
</evidence>
<comment type="function">
    <text evidence="12">Acts as a transcriptional regulator. Probably redox-responsive. The apo- but not holo-form probably binds DNA.</text>
</comment>
<feature type="binding site" evidence="12">
    <location>
        <position position="23"/>
    </location>
    <ligand>
        <name>[4Fe-4S] cluster</name>
        <dbReference type="ChEBI" id="CHEBI:49883"/>
    </ligand>
</feature>
<dbReference type="InterPro" id="IPR003482">
    <property type="entry name" value="Whib"/>
</dbReference>
<evidence type="ECO:0000256" key="3">
    <source>
        <dbReference type="ARBA" id="ARBA00022485"/>
    </source>
</evidence>
<dbReference type="EMBL" id="BAAAQK010000034">
    <property type="protein sequence ID" value="GAA1881269.1"/>
    <property type="molecule type" value="Genomic_DNA"/>
</dbReference>
<keyword evidence="3 12" id="KW-0004">4Fe-4S</keyword>
<keyword evidence="11 12" id="KW-0804">Transcription</keyword>
<evidence type="ECO:0000256" key="11">
    <source>
        <dbReference type="ARBA" id="ARBA00023163"/>
    </source>
</evidence>
<keyword evidence="4 12" id="KW-0963">Cytoplasm</keyword>
<sequence>MADIRRLPIPVTEVWDWQVQGSCRELGDDLFFHPERERDPARTDREARAKSICRMCPVIQECRAHALSVREPYGVWGGLTETERAAIVRGPDEDGRRLPRHSLHRARC</sequence>
<evidence type="ECO:0000256" key="2">
    <source>
        <dbReference type="ARBA" id="ARBA00006597"/>
    </source>
</evidence>
<dbReference type="Pfam" id="PF02467">
    <property type="entry name" value="Whib"/>
    <property type="match status" value="1"/>
</dbReference>
<dbReference type="InterPro" id="IPR034768">
    <property type="entry name" value="4FE4S_WBL"/>
</dbReference>